<organism evidence="1 2">
    <name type="scientific">Lachancea fermentati</name>
    <name type="common">Zygosaccharomyces fermentati</name>
    <dbReference type="NCBI Taxonomy" id="4955"/>
    <lineage>
        <taxon>Eukaryota</taxon>
        <taxon>Fungi</taxon>
        <taxon>Dikarya</taxon>
        <taxon>Ascomycota</taxon>
        <taxon>Saccharomycotina</taxon>
        <taxon>Saccharomycetes</taxon>
        <taxon>Saccharomycetales</taxon>
        <taxon>Saccharomycetaceae</taxon>
        <taxon>Lachancea</taxon>
    </lineage>
</organism>
<keyword evidence="2" id="KW-1185">Reference proteome</keyword>
<accession>A0A1G4MB58</accession>
<gene>
    <name evidence="1" type="ORF">LAFE_0D03862G</name>
</gene>
<dbReference type="Proteomes" id="UP000190831">
    <property type="component" value="Chromosome D"/>
</dbReference>
<name>A0A1G4MB58_LACFM</name>
<evidence type="ECO:0000313" key="2">
    <source>
        <dbReference type="Proteomes" id="UP000190831"/>
    </source>
</evidence>
<evidence type="ECO:0000313" key="1">
    <source>
        <dbReference type="EMBL" id="SCW01045.1"/>
    </source>
</evidence>
<protein>
    <submittedName>
        <fullName evidence="1">LAFE_0D03862g1_1</fullName>
    </submittedName>
</protein>
<dbReference type="EMBL" id="LT598492">
    <property type="protein sequence ID" value="SCW01045.1"/>
    <property type="molecule type" value="Genomic_DNA"/>
</dbReference>
<reference evidence="1 2" key="1">
    <citation type="submission" date="2016-03" db="EMBL/GenBank/DDBJ databases">
        <authorList>
            <person name="Devillers H."/>
        </authorList>
    </citation>
    <scope>NUCLEOTIDE SEQUENCE [LARGE SCALE GENOMIC DNA]</scope>
    <source>
        <strain evidence="1">CBS 6772</strain>
    </source>
</reference>
<dbReference type="OrthoDB" id="4034014at2759"/>
<proteinExistence type="predicted"/>
<sequence>MPTKKKVDNSWNLINFYKNSTTASKSHVSIDMISDNGNFDDVLSNTSSDECDLPLNPPKESVTEFSFDTLTPQGKDKAADSATLSKFDFPETLEERWYSKVLRSLREAFVNLKTWQVILLTSSSTLLLTYLTQAYLESGADNSIENLPAIPYFTQHGAVYKNIELVVPFGEDISSSKYFVDFENRVAYPVTSEVSFWDKQKFQFAEQLESLWDQIRGTNLKEHVRFVAEYASEIHRDLTKFLAATYEKCYRGFKGGYAKNIQQGFSNCRKNAGSAFQSSIGKMKRLYKREATKLVSFFRERIPQNFNPPLFRIQNLRNFKSALVMNWRLKKPLYLSRIRKLSHFSSVKMRKTLAMLKFKGNQGA</sequence>
<dbReference type="AlphaFoldDB" id="A0A1G4MB58"/>